<name>A0ABY4E7X4_VITST</name>
<dbReference type="Proteomes" id="UP000832034">
    <property type="component" value="Chromosome"/>
</dbReference>
<reference evidence="1" key="1">
    <citation type="submission" date="2021-12" db="EMBL/GenBank/DDBJ databases">
        <authorList>
            <person name="Veyrier F.J."/>
        </authorList>
    </citation>
    <scope>NUCLEOTIDE SEQUENCE</scope>
    <source>
        <strain evidence="1">SAG 1488-6</strain>
    </source>
</reference>
<gene>
    <name evidence="1" type="ORF">LVJ81_07750</name>
</gene>
<organism evidence="1 2">
    <name type="scientific">Vitreoscilla stercoraria</name>
    <dbReference type="NCBI Taxonomy" id="61"/>
    <lineage>
        <taxon>Bacteria</taxon>
        <taxon>Pseudomonadati</taxon>
        <taxon>Pseudomonadota</taxon>
        <taxon>Betaproteobacteria</taxon>
        <taxon>Neisseriales</taxon>
        <taxon>Neisseriaceae</taxon>
        <taxon>Vitreoscilla</taxon>
    </lineage>
</organism>
<proteinExistence type="predicted"/>
<dbReference type="EMBL" id="CP091512">
    <property type="protein sequence ID" value="UOO91544.1"/>
    <property type="molecule type" value="Genomic_DNA"/>
</dbReference>
<dbReference type="SUPFAM" id="SSF55781">
    <property type="entry name" value="GAF domain-like"/>
    <property type="match status" value="1"/>
</dbReference>
<evidence type="ECO:0000313" key="2">
    <source>
        <dbReference type="Proteomes" id="UP000832034"/>
    </source>
</evidence>
<dbReference type="InterPro" id="IPR029016">
    <property type="entry name" value="GAF-like_dom_sf"/>
</dbReference>
<keyword evidence="2" id="KW-1185">Reference proteome</keyword>
<evidence type="ECO:0000313" key="1">
    <source>
        <dbReference type="EMBL" id="UOO91544.1"/>
    </source>
</evidence>
<protein>
    <submittedName>
        <fullName evidence="1">GAF domain-containing protein</fullName>
    </submittedName>
</protein>
<sequence length="218" mass="24241">MSQNLIKDYLRTQGIKLPIEMVQVAYLTLGTVYNVAEVKDLPANLWQDTTYDFDAVSVLEQSGIHNDFLRSVYAVLDSTFQRYPAKVALYVVQPEVEGLVLNRFWHNGMNMPQSLNAAEHGQCLLHRVAQTGWGQLIDDAQRWVNISEMSAEESHLGLSQMLWPLTTPSGAVLGVLYVTSPEVAAFDENAQAWWLGAALTVADALYNVFPPVGADLED</sequence>
<accession>A0ABY4E7X4</accession>
<dbReference type="Gene3D" id="3.30.450.40">
    <property type="match status" value="1"/>
</dbReference>
<dbReference type="RefSeq" id="WP_019958494.1">
    <property type="nucleotide sequence ID" value="NZ_CP091512.1"/>
</dbReference>
<reference evidence="1" key="2">
    <citation type="journal article" date="2022" name="Res Sq">
        <title>Evolution of multicellular longitudinally dividing oral cavity symbionts (Neisseriaceae).</title>
        <authorList>
            <person name="Nyongesa S."/>
            <person name="Weber P."/>
            <person name="Bernet E."/>
            <person name="Pullido F."/>
            <person name="Nieckarz M."/>
            <person name="Delaby M."/>
            <person name="Nieves C."/>
            <person name="Viehboeck T."/>
            <person name="Krause N."/>
            <person name="Rivera-Millot A."/>
            <person name="Nakamura A."/>
            <person name="Vischer N."/>
            <person name="VanNieuwenhze M."/>
            <person name="Brun Y."/>
            <person name="Cava F."/>
            <person name="Bulgheresi S."/>
            <person name="Veyrier F."/>
        </authorList>
    </citation>
    <scope>NUCLEOTIDE SEQUENCE</scope>
    <source>
        <strain evidence="1">SAG 1488-6</strain>
    </source>
</reference>